<dbReference type="Proteomes" id="UP000243924">
    <property type="component" value="Chromosome I"/>
</dbReference>
<dbReference type="RefSeq" id="WP_157719047.1">
    <property type="nucleotide sequence ID" value="NZ_LT629787.1"/>
</dbReference>
<reference evidence="2" key="1">
    <citation type="submission" date="2016-10" db="EMBL/GenBank/DDBJ databases">
        <authorList>
            <person name="Varghese N."/>
            <person name="Submissions S."/>
        </authorList>
    </citation>
    <scope>NUCLEOTIDE SEQUENCE [LARGE SCALE GENOMIC DNA]</scope>
    <source>
        <strain evidence="2">CECT 8338</strain>
    </source>
</reference>
<dbReference type="NCBIfam" id="TIGR02444">
    <property type="entry name" value="TIGR02444 family protein"/>
    <property type="match status" value="1"/>
</dbReference>
<evidence type="ECO:0000313" key="2">
    <source>
        <dbReference type="Proteomes" id="UP000243924"/>
    </source>
</evidence>
<keyword evidence="2" id="KW-1185">Reference proteome</keyword>
<dbReference type="InterPro" id="IPR012659">
    <property type="entry name" value="CHP02444"/>
</dbReference>
<accession>A0A1H2E337</accession>
<name>A0A1H2E337_9GAMM</name>
<dbReference type="Pfam" id="PF09523">
    <property type="entry name" value="DUF2390"/>
    <property type="match status" value="1"/>
</dbReference>
<protein>
    <submittedName>
        <fullName evidence="1">TIGR02444 family protein</fullName>
    </submittedName>
</protein>
<evidence type="ECO:0000313" key="1">
    <source>
        <dbReference type="EMBL" id="SDT89556.1"/>
    </source>
</evidence>
<sequence length="157" mass="17631">MTSDKTDSGVNADVDLSTFAARFYAQESVQQTLLELQDEVGLDVLLLLVACWLGRRGVTLDAIDWNDLVQRQQPWQQQVTMPLRRVRRALRAWPEANALREEVKASELRAEWLQLARLQAVLGLPVCAPVMTTREQLTACCQAQGKQPPAHLLVLLS</sequence>
<dbReference type="AlphaFoldDB" id="A0A1H2E337"/>
<proteinExistence type="predicted"/>
<dbReference type="STRING" id="1434072.SAMN05216210_0279"/>
<organism evidence="1 2">
    <name type="scientific">Halopseudomonas salegens</name>
    <dbReference type="NCBI Taxonomy" id="1434072"/>
    <lineage>
        <taxon>Bacteria</taxon>
        <taxon>Pseudomonadati</taxon>
        <taxon>Pseudomonadota</taxon>
        <taxon>Gammaproteobacteria</taxon>
        <taxon>Pseudomonadales</taxon>
        <taxon>Pseudomonadaceae</taxon>
        <taxon>Halopseudomonas</taxon>
    </lineage>
</organism>
<gene>
    <name evidence="1" type="ORF">SAMN05216210_0279</name>
</gene>
<dbReference type="OrthoDB" id="5795846at2"/>
<dbReference type="EMBL" id="LT629787">
    <property type="protein sequence ID" value="SDT89556.1"/>
    <property type="molecule type" value="Genomic_DNA"/>
</dbReference>